<dbReference type="InterPro" id="IPR056619">
    <property type="entry name" value="C8-3_MUC4"/>
</dbReference>
<dbReference type="InterPro" id="IPR000436">
    <property type="entry name" value="Sushi_SCR_CCP_dom"/>
</dbReference>
<dbReference type="Pfam" id="PF00094">
    <property type="entry name" value="VWD"/>
    <property type="match status" value="1"/>
</dbReference>
<dbReference type="InterPro" id="IPR005533">
    <property type="entry name" value="AMOP_dom"/>
</dbReference>
<dbReference type="SMART" id="SM00723">
    <property type="entry name" value="AMOP"/>
    <property type="match status" value="1"/>
</dbReference>
<dbReference type="InterPro" id="IPR014756">
    <property type="entry name" value="Ig_E-set"/>
</dbReference>
<evidence type="ECO:0000256" key="1">
    <source>
        <dbReference type="ARBA" id="ARBA00004370"/>
    </source>
</evidence>
<dbReference type="PROSITE" id="PS50856">
    <property type="entry name" value="AMOP"/>
    <property type="match status" value="1"/>
</dbReference>
<evidence type="ECO:0000259" key="9">
    <source>
        <dbReference type="PROSITE" id="PS51233"/>
    </source>
</evidence>
<evidence type="ECO:0000256" key="3">
    <source>
        <dbReference type="ARBA" id="ARBA00022989"/>
    </source>
</evidence>
<feature type="compositionally biased region" description="Polar residues" evidence="6">
    <location>
        <begin position="784"/>
        <end position="802"/>
    </location>
</feature>
<dbReference type="OrthoDB" id="6051552at2759"/>
<gene>
    <name evidence="10" type="ORF">MGAL_10B067229</name>
</gene>
<keyword evidence="3 7" id="KW-1133">Transmembrane helix</keyword>
<dbReference type="Proteomes" id="UP000596742">
    <property type="component" value="Unassembled WGS sequence"/>
</dbReference>
<dbReference type="PANTHER" id="PTHR13802:SF65">
    <property type="entry name" value="NIDOGEN"/>
    <property type="match status" value="1"/>
</dbReference>
<feature type="transmembrane region" description="Helical" evidence="7">
    <location>
        <begin position="744"/>
        <end position="767"/>
    </location>
</feature>
<dbReference type="SUPFAM" id="SSF81296">
    <property type="entry name" value="E set domains"/>
    <property type="match status" value="1"/>
</dbReference>
<dbReference type="PANTHER" id="PTHR13802">
    <property type="entry name" value="MUCIN 4-RELATED"/>
    <property type="match status" value="1"/>
</dbReference>
<dbReference type="Pfam" id="PF01833">
    <property type="entry name" value="TIG"/>
    <property type="match status" value="1"/>
</dbReference>
<dbReference type="InterPro" id="IPR002909">
    <property type="entry name" value="IPT_dom"/>
</dbReference>
<dbReference type="InterPro" id="IPR001846">
    <property type="entry name" value="VWF_type-D"/>
</dbReference>
<evidence type="ECO:0000256" key="5">
    <source>
        <dbReference type="ARBA" id="ARBA00023157"/>
    </source>
</evidence>
<dbReference type="CDD" id="cd00033">
    <property type="entry name" value="CCP"/>
    <property type="match status" value="1"/>
</dbReference>
<protein>
    <recommendedName>
        <fullName evidence="12">Sushi domain-containing protein</fullName>
    </recommendedName>
</protein>
<feature type="domain" description="VWFD" evidence="9">
    <location>
        <begin position="388"/>
        <end position="607"/>
    </location>
</feature>
<evidence type="ECO:0008006" key="12">
    <source>
        <dbReference type="Google" id="ProtNLM"/>
    </source>
</evidence>
<comment type="caution">
    <text evidence="10">The sequence shown here is derived from an EMBL/GenBank/DDBJ whole genome shotgun (WGS) entry which is preliminary data.</text>
</comment>
<feature type="region of interest" description="Disordered" evidence="6">
    <location>
        <begin position="776"/>
        <end position="817"/>
    </location>
</feature>
<dbReference type="SMART" id="SM00216">
    <property type="entry name" value="VWD"/>
    <property type="match status" value="1"/>
</dbReference>
<keyword evidence="4 7" id="KW-0472">Membrane</keyword>
<name>A0A8B6GGW0_MYTGA</name>
<dbReference type="GO" id="GO:0016020">
    <property type="term" value="C:membrane"/>
    <property type="evidence" value="ECO:0007669"/>
    <property type="project" value="UniProtKB-SubCell"/>
</dbReference>
<reference evidence="10" key="1">
    <citation type="submission" date="2018-11" db="EMBL/GenBank/DDBJ databases">
        <authorList>
            <person name="Alioto T."/>
            <person name="Alioto T."/>
        </authorList>
    </citation>
    <scope>NUCLEOTIDE SEQUENCE</scope>
</reference>
<keyword evidence="11" id="KW-1185">Reference proteome</keyword>
<accession>A0A8B6GGW0</accession>
<evidence type="ECO:0000259" key="8">
    <source>
        <dbReference type="PROSITE" id="PS50856"/>
    </source>
</evidence>
<dbReference type="InterPro" id="IPR051495">
    <property type="entry name" value="Epithelial_Barrier/Signaling"/>
</dbReference>
<evidence type="ECO:0000256" key="6">
    <source>
        <dbReference type="SAM" id="MobiDB-lite"/>
    </source>
</evidence>
<evidence type="ECO:0000256" key="7">
    <source>
        <dbReference type="SAM" id="Phobius"/>
    </source>
</evidence>
<feature type="non-terminal residue" evidence="10">
    <location>
        <position position="817"/>
    </location>
</feature>
<sequence>VLNIYPTFAGMLGGKMLDISGRCMQFNDLTTHVKCRFGEDNSLVTYGYKINSMKARCSVPRMSVRGWISVEMSVNNRPYSHTTKILIVHPGRVSKGEKLHLPYMGKGQGWNETATTQLSLHWNSTLLTDNEYANVNISLMGYKEDNNGITWANLRSIGTVRASSGQFTFQTNDINCIGSVCDEYEIGIVMAELQDIKQAKFYRFIVSKVITLGFFVNNAMVMNLGENWPSQKCKTWYDQDRQDMSWLNNVVRCPCTLVQALSDVGNFHADFGCYLYDNRTTKCRYHEGSVHCVRSVHPSQTGAGNQCCYDAGGNLRYSSDSFQGSTPDRSHAAGAYPYGKTGLVPDMSHWVKDVVTFYQCCLWNDYRKCDYYMDQRSTRDCKGYNPPTPAMLFGQGHIETFDGMHQRMCGHGDFLLMKTTLPDTSVVTVQGRFYENVFPKIVGETGNTSVMLTNVGIRVVLGGSTETVEIRLKLPTADRSARKIDVLVNQQYHFFDNKQSYWQDFKSFIVANTDETGMESNFTVILQDGLAIQVADCDRTLCVVVIAPPSLQGKVQGLLGNFNGNATDDLLNVNYTVAAQIDNNSLDELTLYQLFKYPWAAQKDESVLPMYVDPSYNPPICSIEQPKRPPLQECHNNKPCMFDYRATGDKEIAMKTKSMSMRIHELRRFLAPVRTCGLLNVPKSIKSNTNYSLGQTVTIESCRQGHLQGDDKTYRCSPTGENTQTWSPSVNAKCSETVDEADTGMIIGIVVAVVIAVVVFVVIVVLIKTFRRSRSYDTGKGQYRSPSNPVTDENVEYSASYSRSHKPTRVPTDEGKK</sequence>
<keyword evidence="2 7" id="KW-0812">Transmembrane</keyword>
<keyword evidence="5" id="KW-1015">Disulfide bond</keyword>
<dbReference type="EMBL" id="UYJE01008411">
    <property type="protein sequence ID" value="VDI63711.1"/>
    <property type="molecule type" value="Genomic_DNA"/>
</dbReference>
<dbReference type="Pfam" id="PF23263">
    <property type="entry name" value="C8-3_MUC4"/>
    <property type="match status" value="1"/>
</dbReference>
<evidence type="ECO:0000313" key="10">
    <source>
        <dbReference type="EMBL" id="VDI63711.1"/>
    </source>
</evidence>
<comment type="subcellular location">
    <subcellularLocation>
        <location evidence="1">Membrane</location>
    </subcellularLocation>
</comment>
<evidence type="ECO:0000256" key="4">
    <source>
        <dbReference type="ARBA" id="ARBA00023136"/>
    </source>
</evidence>
<evidence type="ECO:0000313" key="11">
    <source>
        <dbReference type="Proteomes" id="UP000596742"/>
    </source>
</evidence>
<proteinExistence type="predicted"/>
<feature type="domain" description="AMOP" evidence="8">
    <location>
        <begin position="225"/>
        <end position="376"/>
    </location>
</feature>
<dbReference type="PROSITE" id="PS51233">
    <property type="entry name" value="VWFD"/>
    <property type="match status" value="1"/>
</dbReference>
<organism evidence="10 11">
    <name type="scientific">Mytilus galloprovincialis</name>
    <name type="common">Mediterranean mussel</name>
    <dbReference type="NCBI Taxonomy" id="29158"/>
    <lineage>
        <taxon>Eukaryota</taxon>
        <taxon>Metazoa</taxon>
        <taxon>Spiralia</taxon>
        <taxon>Lophotrochozoa</taxon>
        <taxon>Mollusca</taxon>
        <taxon>Bivalvia</taxon>
        <taxon>Autobranchia</taxon>
        <taxon>Pteriomorphia</taxon>
        <taxon>Mytilida</taxon>
        <taxon>Mytiloidea</taxon>
        <taxon>Mytilidae</taxon>
        <taxon>Mytilinae</taxon>
        <taxon>Mytilus</taxon>
    </lineage>
</organism>
<dbReference type="Pfam" id="PF03782">
    <property type="entry name" value="AMOP"/>
    <property type="match status" value="1"/>
</dbReference>
<evidence type="ECO:0000256" key="2">
    <source>
        <dbReference type="ARBA" id="ARBA00022692"/>
    </source>
</evidence>
<dbReference type="AlphaFoldDB" id="A0A8B6GGW0"/>